<evidence type="ECO:0000313" key="1">
    <source>
        <dbReference type="Proteomes" id="UP000694930"/>
    </source>
</evidence>
<dbReference type="GeneID" id="114078434"/>
<reference evidence="1" key="1">
    <citation type="journal article" date="2014" name="Nat. Genet.">
        <title>The genome of the stress-tolerant wild tomato species Solanum pennellii.</title>
        <authorList>
            <person name="Bolger A."/>
            <person name="Scossa F."/>
            <person name="Bolger M.E."/>
            <person name="Lanz C."/>
            <person name="Maumus F."/>
            <person name="Tohge T."/>
            <person name="Quesneville H."/>
            <person name="Alseekh S."/>
            <person name="Sorensen I."/>
            <person name="Lichtenstein G."/>
            <person name="Fich E.A."/>
            <person name="Conte M."/>
            <person name="Keller H."/>
            <person name="Schneeberger K."/>
            <person name="Schwacke R."/>
            <person name="Ofner I."/>
            <person name="Vrebalov J."/>
            <person name="Xu Y."/>
            <person name="Osorio S."/>
            <person name="Aflitos S.A."/>
            <person name="Schijlen E."/>
            <person name="Jimenez-Gomez J.M."/>
            <person name="Ryngajllo M."/>
            <person name="Kimura S."/>
            <person name="Kumar R."/>
            <person name="Koenig D."/>
            <person name="Headland L.R."/>
            <person name="Maloof J.N."/>
            <person name="Sinha N."/>
            <person name="van Ham R.C."/>
            <person name="Lankhorst R.K."/>
            <person name="Mao L."/>
            <person name="Vogel A."/>
            <person name="Arsova B."/>
            <person name="Panstruga R."/>
            <person name="Fei Z."/>
            <person name="Rose J.K."/>
            <person name="Zamir D."/>
            <person name="Carrari F."/>
            <person name="Giovannoni J.J."/>
            <person name="Weigel D."/>
            <person name="Usadel B."/>
            <person name="Fernie A.R."/>
        </authorList>
    </citation>
    <scope>NUCLEOTIDE SEQUENCE [LARGE SCALE GENOMIC DNA]</scope>
    <source>
        <strain evidence="1">cv. LA0716</strain>
    </source>
</reference>
<organism evidence="1 2">
    <name type="scientific">Solanum pennellii</name>
    <name type="common">Tomato</name>
    <name type="synonym">Lycopersicon pennellii</name>
    <dbReference type="NCBI Taxonomy" id="28526"/>
    <lineage>
        <taxon>Eukaryota</taxon>
        <taxon>Viridiplantae</taxon>
        <taxon>Streptophyta</taxon>
        <taxon>Embryophyta</taxon>
        <taxon>Tracheophyta</taxon>
        <taxon>Spermatophyta</taxon>
        <taxon>Magnoliopsida</taxon>
        <taxon>eudicotyledons</taxon>
        <taxon>Gunneridae</taxon>
        <taxon>Pentapetalae</taxon>
        <taxon>asterids</taxon>
        <taxon>lamiids</taxon>
        <taxon>Solanales</taxon>
        <taxon>Solanaceae</taxon>
        <taxon>Solanoideae</taxon>
        <taxon>Solaneae</taxon>
        <taxon>Solanum</taxon>
        <taxon>Solanum subgen. Lycopersicon</taxon>
    </lineage>
</organism>
<keyword evidence="1" id="KW-1185">Reference proteome</keyword>
<dbReference type="Proteomes" id="UP000694930">
    <property type="component" value="Chromosome 8"/>
</dbReference>
<dbReference type="RefSeq" id="XP_027775101.1">
    <property type="nucleotide sequence ID" value="XM_027919300.1"/>
</dbReference>
<sequence length="165" mass="17805">MAQCRIGQGCGVRSYAETGLTSQELAKRLLKCGFPSKKRSSGLGIDAKVKWKETVKKKEALLVESRNPVASTWTLVALCCGTHTTHILYYLGIHIHGSMLDILHNSYDKAGLAVGALLGPRRDLLFDGLLAFTKGSPNMNSLVGFGAAFAISSVSLLNPELQWEA</sequence>
<proteinExistence type="predicted"/>
<reference evidence="2" key="2">
    <citation type="submission" date="2025-08" db="UniProtKB">
        <authorList>
            <consortium name="RefSeq"/>
        </authorList>
    </citation>
    <scope>IDENTIFICATION</scope>
</reference>
<protein>
    <submittedName>
        <fullName evidence="2">Copper-transporting ATPase PAA2, chloroplastic-like</fullName>
    </submittedName>
</protein>
<accession>A0ABM1VH83</accession>
<gene>
    <name evidence="2" type="primary">LOC114078434</name>
</gene>
<evidence type="ECO:0000313" key="2">
    <source>
        <dbReference type="RefSeq" id="XP_027775101.1"/>
    </source>
</evidence>
<name>A0ABM1VH83_SOLPN</name>